<comment type="caution">
    <text evidence="1">The sequence shown here is derived from an EMBL/GenBank/DDBJ whole genome shotgun (WGS) entry which is preliminary data.</text>
</comment>
<evidence type="ECO:0000313" key="2">
    <source>
        <dbReference type="Proteomes" id="UP001190700"/>
    </source>
</evidence>
<proteinExistence type="predicted"/>
<protein>
    <submittedName>
        <fullName evidence="1">Uncharacterized protein</fullName>
    </submittedName>
</protein>
<dbReference type="Proteomes" id="UP001190700">
    <property type="component" value="Unassembled WGS sequence"/>
</dbReference>
<sequence length="152" mass="15298">MLCVTAVSALQVSGGSQPGGVPPPAGFHEVWGMPLGRTRVRLVAGGATHFPNPPYDSPPPPPLDALADYLAAALEPDVMAAHQRGFLAALRLRDSPGAVLVAGGTAAADALRTVVPPPGGETGDLTAEDYVPEDEDGYAAVDVGAVPGRSGI</sequence>
<evidence type="ECO:0000313" key="1">
    <source>
        <dbReference type="EMBL" id="KAK3265223.1"/>
    </source>
</evidence>
<accession>A0AAE0FTB9</accession>
<gene>
    <name evidence="1" type="ORF">CYMTET_26084</name>
</gene>
<dbReference type="EMBL" id="LGRX02014066">
    <property type="protein sequence ID" value="KAK3265223.1"/>
    <property type="molecule type" value="Genomic_DNA"/>
</dbReference>
<organism evidence="1 2">
    <name type="scientific">Cymbomonas tetramitiformis</name>
    <dbReference type="NCBI Taxonomy" id="36881"/>
    <lineage>
        <taxon>Eukaryota</taxon>
        <taxon>Viridiplantae</taxon>
        <taxon>Chlorophyta</taxon>
        <taxon>Pyramimonadophyceae</taxon>
        <taxon>Pyramimonadales</taxon>
        <taxon>Pyramimonadaceae</taxon>
        <taxon>Cymbomonas</taxon>
    </lineage>
</organism>
<reference evidence="1 2" key="1">
    <citation type="journal article" date="2015" name="Genome Biol. Evol.">
        <title>Comparative Genomics of a Bacterivorous Green Alga Reveals Evolutionary Causalities and Consequences of Phago-Mixotrophic Mode of Nutrition.</title>
        <authorList>
            <person name="Burns J.A."/>
            <person name="Paasch A."/>
            <person name="Narechania A."/>
            <person name="Kim E."/>
        </authorList>
    </citation>
    <scope>NUCLEOTIDE SEQUENCE [LARGE SCALE GENOMIC DNA]</scope>
    <source>
        <strain evidence="1 2">PLY_AMNH</strain>
    </source>
</reference>
<keyword evidence="2" id="KW-1185">Reference proteome</keyword>
<name>A0AAE0FTB9_9CHLO</name>
<dbReference type="AlphaFoldDB" id="A0AAE0FTB9"/>